<gene>
    <name evidence="1" type="ORF">ACFP4F_25040</name>
</gene>
<reference evidence="2" key="1">
    <citation type="journal article" date="2019" name="Int. J. Syst. Evol. Microbiol.">
        <title>The Global Catalogue of Microorganisms (GCM) 10K type strain sequencing project: providing services to taxonomists for standard genome sequencing and annotation.</title>
        <authorList>
            <consortium name="The Broad Institute Genomics Platform"/>
            <consortium name="The Broad Institute Genome Sequencing Center for Infectious Disease"/>
            <person name="Wu L."/>
            <person name="Ma J."/>
        </authorList>
    </citation>
    <scope>NUCLEOTIDE SEQUENCE [LARGE SCALE GENOMIC DNA]</scope>
    <source>
        <strain evidence="2">CGMCC 1.15180</strain>
    </source>
</reference>
<proteinExistence type="predicted"/>
<keyword evidence="2" id="KW-1185">Reference proteome</keyword>
<evidence type="ECO:0000313" key="1">
    <source>
        <dbReference type="EMBL" id="MFC6065784.1"/>
    </source>
</evidence>
<protein>
    <recommendedName>
        <fullName evidence="3">Cyclic nucleotide-binding domain-containing protein</fullName>
    </recommendedName>
</protein>
<comment type="caution">
    <text evidence="1">The sequence shown here is derived from an EMBL/GenBank/DDBJ whole genome shotgun (WGS) entry which is preliminary data.</text>
</comment>
<name>A0ABW1MPQ1_9ACTN</name>
<evidence type="ECO:0000313" key="2">
    <source>
        <dbReference type="Proteomes" id="UP001596139"/>
    </source>
</evidence>
<evidence type="ECO:0008006" key="3">
    <source>
        <dbReference type="Google" id="ProtNLM"/>
    </source>
</evidence>
<dbReference type="RefSeq" id="WP_157848954.1">
    <property type="nucleotide sequence ID" value="NZ_JBHSPX010000007.1"/>
</dbReference>
<dbReference type="EMBL" id="JBHSPX010000007">
    <property type="protein sequence ID" value="MFC6065784.1"/>
    <property type="molecule type" value="Genomic_DNA"/>
</dbReference>
<organism evidence="1 2">
    <name type="scientific">Streptomyces ochraceiscleroticus</name>
    <dbReference type="NCBI Taxonomy" id="47761"/>
    <lineage>
        <taxon>Bacteria</taxon>
        <taxon>Bacillati</taxon>
        <taxon>Actinomycetota</taxon>
        <taxon>Actinomycetes</taxon>
        <taxon>Kitasatosporales</taxon>
        <taxon>Streptomycetaceae</taxon>
        <taxon>Streptomyces</taxon>
    </lineage>
</organism>
<accession>A0ABW1MPQ1</accession>
<dbReference type="Proteomes" id="UP001596139">
    <property type="component" value="Unassembled WGS sequence"/>
</dbReference>
<sequence>MQQIAQQVQTHQAGVATAYIAVPQPLQGHPQAIYLIINGQVRVLTHPVQSTFDLVQDAFAYRQKVVGIWDQQTPHILRAIHVRNF</sequence>